<dbReference type="InterPro" id="IPR010492">
    <property type="entry name" value="GINS_Psf3"/>
</dbReference>
<evidence type="ECO:0000256" key="7">
    <source>
        <dbReference type="SAM" id="MobiDB-lite"/>
    </source>
</evidence>
<dbReference type="AlphaFoldDB" id="A0AAE0JGY1"/>
<evidence type="ECO:0000256" key="1">
    <source>
        <dbReference type="ARBA" id="ARBA00004123"/>
    </source>
</evidence>
<dbReference type="GO" id="GO:1902975">
    <property type="term" value="P:mitotic DNA replication initiation"/>
    <property type="evidence" value="ECO:0007669"/>
    <property type="project" value="TreeGrafter"/>
</dbReference>
<comment type="subcellular location">
    <subcellularLocation>
        <location evidence="1 6">Nucleus</location>
    </subcellularLocation>
</comment>
<dbReference type="Pfam" id="PF22466">
    <property type="entry name" value="PSF3_N"/>
    <property type="match status" value="1"/>
</dbReference>
<proteinExistence type="inferred from homology"/>
<feature type="compositionally biased region" description="Gly residues" evidence="7">
    <location>
        <begin position="147"/>
        <end position="164"/>
    </location>
</feature>
<evidence type="ECO:0000256" key="3">
    <source>
        <dbReference type="ARBA" id="ARBA00015140"/>
    </source>
</evidence>
<dbReference type="InterPro" id="IPR021151">
    <property type="entry name" value="GINS_A"/>
</dbReference>
<evidence type="ECO:0000256" key="5">
    <source>
        <dbReference type="ARBA" id="ARBA00023242"/>
    </source>
</evidence>
<evidence type="ECO:0000259" key="8">
    <source>
        <dbReference type="Pfam" id="PF05916"/>
    </source>
</evidence>
<reference evidence="10" key="2">
    <citation type="submission" date="2023-06" db="EMBL/GenBank/DDBJ databases">
        <authorList>
            <consortium name="Lawrence Berkeley National Laboratory"/>
            <person name="Haridas S."/>
            <person name="Hensen N."/>
            <person name="Bonometti L."/>
            <person name="Westerberg I."/>
            <person name="Brannstrom I.O."/>
            <person name="Guillou S."/>
            <person name="Cros-Aarteil S."/>
            <person name="Calhoun S."/>
            <person name="Kuo A."/>
            <person name="Mondo S."/>
            <person name="Pangilinan J."/>
            <person name="Riley R."/>
            <person name="Labutti K."/>
            <person name="Andreopoulos B."/>
            <person name="Lipzen A."/>
            <person name="Chen C."/>
            <person name="Yanf M."/>
            <person name="Daum C."/>
            <person name="Ng V."/>
            <person name="Clum A."/>
            <person name="Steindorff A."/>
            <person name="Ohm R."/>
            <person name="Martin F."/>
            <person name="Silar P."/>
            <person name="Natvig D."/>
            <person name="Lalanne C."/>
            <person name="Gautier V."/>
            <person name="Ament-Velasquez S.L."/>
            <person name="Kruys A."/>
            <person name="Hutchinson M.I."/>
            <person name="Powell A.J."/>
            <person name="Barry K."/>
            <person name="Miller A.N."/>
            <person name="Grigoriev I.V."/>
            <person name="Debuchy R."/>
            <person name="Gladieux P."/>
            <person name="Thoren M.H."/>
            <person name="Johannesson H."/>
        </authorList>
    </citation>
    <scope>NUCLEOTIDE SEQUENCE</scope>
    <source>
        <strain evidence="10">CBS 560.94</strain>
    </source>
</reference>
<dbReference type="EMBL" id="JAUEPP010000003">
    <property type="protein sequence ID" value="KAK3347683.1"/>
    <property type="molecule type" value="Genomic_DNA"/>
</dbReference>
<dbReference type="PANTHER" id="PTHR22768">
    <property type="entry name" value="DNA REPLICATION COMPLEX GINS PROTEIN PSF3"/>
    <property type="match status" value="1"/>
</dbReference>
<reference evidence="10" key="1">
    <citation type="journal article" date="2023" name="Mol. Phylogenet. Evol.">
        <title>Genome-scale phylogeny and comparative genomics of the fungal order Sordariales.</title>
        <authorList>
            <person name="Hensen N."/>
            <person name="Bonometti L."/>
            <person name="Westerberg I."/>
            <person name="Brannstrom I.O."/>
            <person name="Guillou S."/>
            <person name="Cros-Aarteil S."/>
            <person name="Calhoun S."/>
            <person name="Haridas S."/>
            <person name="Kuo A."/>
            <person name="Mondo S."/>
            <person name="Pangilinan J."/>
            <person name="Riley R."/>
            <person name="LaButti K."/>
            <person name="Andreopoulos B."/>
            <person name="Lipzen A."/>
            <person name="Chen C."/>
            <person name="Yan M."/>
            <person name="Daum C."/>
            <person name="Ng V."/>
            <person name="Clum A."/>
            <person name="Steindorff A."/>
            <person name="Ohm R.A."/>
            <person name="Martin F."/>
            <person name="Silar P."/>
            <person name="Natvig D.O."/>
            <person name="Lalanne C."/>
            <person name="Gautier V."/>
            <person name="Ament-Velasquez S.L."/>
            <person name="Kruys A."/>
            <person name="Hutchinson M.I."/>
            <person name="Powell A.J."/>
            <person name="Barry K."/>
            <person name="Miller A.N."/>
            <person name="Grigoriev I.V."/>
            <person name="Debuchy R."/>
            <person name="Gladieux P."/>
            <person name="Hiltunen Thoren M."/>
            <person name="Johannesson H."/>
        </authorList>
    </citation>
    <scope>NUCLEOTIDE SEQUENCE</scope>
    <source>
        <strain evidence="10">CBS 560.94</strain>
    </source>
</reference>
<dbReference type="InterPro" id="IPR036224">
    <property type="entry name" value="GINS_bundle-like_dom_sf"/>
</dbReference>
<dbReference type="Gene3D" id="1.20.58.2050">
    <property type="match status" value="1"/>
</dbReference>
<dbReference type="SUPFAM" id="SSF160059">
    <property type="entry name" value="PriA/YqbF domain"/>
    <property type="match status" value="1"/>
</dbReference>
<sequence length="219" mass="23517">MSYYDIDAILTDAEKIPCTFQIDVPDLGYLDNQPGHTLKSGSRVALPIWLAEMLAIANTGAVDMDDPSQSSKSFITFDLPPALGNDVVQALKADPRSVPLRDQSAHFYALATHMMELSEEPELSAVLRKTFVSRAAEIALHARKVGGGGSSYHGRDGGGGAGGKGKGKAAKEDNASNLGVGGAGEDFLRGLDEWERKLFRSAHDGTKASKEWMENVKKR</sequence>
<dbReference type="RefSeq" id="XP_062682765.1">
    <property type="nucleotide sequence ID" value="XM_062821102.1"/>
</dbReference>
<dbReference type="InterPro" id="IPR055221">
    <property type="entry name" value="PSF3_N"/>
</dbReference>
<dbReference type="CDD" id="cd11713">
    <property type="entry name" value="GINS_A_psf3"/>
    <property type="match status" value="1"/>
</dbReference>
<feature type="domain" description="DNA replication complex GINS protein PSF3 N-terminal" evidence="9">
    <location>
        <begin position="4"/>
        <end position="56"/>
    </location>
</feature>
<dbReference type="CDD" id="cd21693">
    <property type="entry name" value="GINS_B_Psf3"/>
    <property type="match status" value="1"/>
</dbReference>
<dbReference type="GeneID" id="87858256"/>
<feature type="domain" description="GINS subunit" evidence="8">
    <location>
        <begin position="85"/>
        <end position="213"/>
    </location>
</feature>
<comment type="similarity">
    <text evidence="2 6">Belongs to the GINS3/PSF3 family.</text>
</comment>
<protein>
    <recommendedName>
        <fullName evidence="3 6">DNA replication complex GINS protein PSF3</fullName>
    </recommendedName>
</protein>
<dbReference type="InterPro" id="IPR038437">
    <property type="entry name" value="GINS_Psf3_sf"/>
</dbReference>
<evidence type="ECO:0000313" key="11">
    <source>
        <dbReference type="Proteomes" id="UP001278500"/>
    </source>
</evidence>
<keyword evidence="5 6" id="KW-0539">Nucleus</keyword>
<dbReference type="Proteomes" id="UP001278500">
    <property type="component" value="Unassembled WGS sequence"/>
</dbReference>
<comment type="caution">
    <text evidence="10">The sequence shown here is derived from an EMBL/GenBank/DDBJ whole genome shotgun (WGS) entry which is preliminary data.</text>
</comment>
<evidence type="ECO:0000256" key="4">
    <source>
        <dbReference type="ARBA" id="ARBA00022705"/>
    </source>
</evidence>
<gene>
    <name evidence="10" type="ORF">B0H65DRAFT_152829</name>
</gene>
<evidence type="ECO:0000256" key="2">
    <source>
        <dbReference type="ARBA" id="ARBA00006343"/>
    </source>
</evidence>
<feature type="region of interest" description="Disordered" evidence="7">
    <location>
        <begin position="147"/>
        <end position="183"/>
    </location>
</feature>
<dbReference type="SUPFAM" id="SSF158573">
    <property type="entry name" value="GINS helical bundle-like"/>
    <property type="match status" value="1"/>
</dbReference>
<comment type="function">
    <text evidence="6">The GINS complex plays an essential role in the initiation of DNA replication.</text>
</comment>
<keyword evidence="11" id="KW-1185">Reference proteome</keyword>
<evidence type="ECO:0000259" key="9">
    <source>
        <dbReference type="Pfam" id="PF22466"/>
    </source>
</evidence>
<dbReference type="GO" id="GO:0000811">
    <property type="term" value="C:GINS complex"/>
    <property type="evidence" value="ECO:0007669"/>
    <property type="project" value="UniProtKB-UniRule"/>
</dbReference>
<dbReference type="PANTHER" id="PTHR22768:SF0">
    <property type="entry name" value="DNA REPLICATION COMPLEX GINS PROTEIN PSF3"/>
    <property type="match status" value="1"/>
</dbReference>
<evidence type="ECO:0000256" key="6">
    <source>
        <dbReference type="RuleBase" id="RU367161"/>
    </source>
</evidence>
<keyword evidence="4 6" id="KW-0235">DNA replication</keyword>
<name>A0AAE0JGY1_9PEZI</name>
<evidence type="ECO:0000313" key="10">
    <source>
        <dbReference type="EMBL" id="KAK3347683.1"/>
    </source>
</evidence>
<accession>A0AAE0JGY1</accession>
<comment type="subunit">
    <text evidence="6">Component of the GINS complex.</text>
</comment>
<organism evidence="10 11">
    <name type="scientific">Neurospora tetraspora</name>
    <dbReference type="NCBI Taxonomy" id="94610"/>
    <lineage>
        <taxon>Eukaryota</taxon>
        <taxon>Fungi</taxon>
        <taxon>Dikarya</taxon>
        <taxon>Ascomycota</taxon>
        <taxon>Pezizomycotina</taxon>
        <taxon>Sordariomycetes</taxon>
        <taxon>Sordariomycetidae</taxon>
        <taxon>Sordariales</taxon>
        <taxon>Sordariaceae</taxon>
        <taxon>Neurospora</taxon>
    </lineage>
</organism>
<dbReference type="Pfam" id="PF05916">
    <property type="entry name" value="Sld5"/>
    <property type="match status" value="1"/>
</dbReference>